<evidence type="ECO:0000313" key="3">
    <source>
        <dbReference type="Proteomes" id="UP000321720"/>
    </source>
</evidence>
<evidence type="ECO:0000256" key="1">
    <source>
        <dbReference type="SAM" id="MobiDB-lite"/>
    </source>
</evidence>
<name>A0A511JBF3_9CELL</name>
<gene>
    <name evidence="2" type="ORF">CCO02nite_19780</name>
</gene>
<sequence>MPTQVPRRVFWVRRLVVLGVPLLLVGLVVWVLAGRGSDAAAQTAPTPKAGVTSGAPVPDATTAPTKADEQLQDDLDELSRKAAVSGVVVCDAASLQVDATATAGSFAGSTKPTFTIAVTNRGDEACLVDAGDEFRTVLVTSGKDRVWSSTDCLGDDPTSRPLLLGPGDTSKETYTWPRVRSAEDCRGGLKAPGRGTYSAQVVVVGVPAAPAVFDLG</sequence>
<feature type="region of interest" description="Disordered" evidence="1">
    <location>
        <begin position="40"/>
        <end position="64"/>
    </location>
</feature>
<protein>
    <recommendedName>
        <fullName evidence="4">DUF4232 domain-containing protein</fullName>
    </recommendedName>
</protein>
<reference evidence="2 3" key="1">
    <citation type="submission" date="2019-07" db="EMBL/GenBank/DDBJ databases">
        <title>Whole genome shotgun sequence of Cellulomonas composti NBRC 100758.</title>
        <authorList>
            <person name="Hosoyama A."/>
            <person name="Uohara A."/>
            <person name="Ohji S."/>
            <person name="Ichikawa N."/>
        </authorList>
    </citation>
    <scope>NUCLEOTIDE SEQUENCE [LARGE SCALE GENOMIC DNA]</scope>
    <source>
        <strain evidence="2 3">NBRC 100758</strain>
    </source>
</reference>
<proteinExistence type="predicted"/>
<accession>A0A511JBF3</accession>
<evidence type="ECO:0008006" key="4">
    <source>
        <dbReference type="Google" id="ProtNLM"/>
    </source>
</evidence>
<dbReference type="AlphaFoldDB" id="A0A511JBF3"/>
<organism evidence="2 3">
    <name type="scientific">Cellulomonas composti</name>
    <dbReference type="NCBI Taxonomy" id="266130"/>
    <lineage>
        <taxon>Bacteria</taxon>
        <taxon>Bacillati</taxon>
        <taxon>Actinomycetota</taxon>
        <taxon>Actinomycetes</taxon>
        <taxon>Micrococcales</taxon>
        <taxon>Cellulomonadaceae</taxon>
        <taxon>Cellulomonas</taxon>
    </lineage>
</organism>
<dbReference type="RefSeq" id="WP_146842969.1">
    <property type="nucleotide sequence ID" value="NZ_BJWG01000008.1"/>
</dbReference>
<comment type="caution">
    <text evidence="2">The sequence shown here is derived from an EMBL/GenBank/DDBJ whole genome shotgun (WGS) entry which is preliminary data.</text>
</comment>
<dbReference type="OrthoDB" id="5189092at2"/>
<dbReference type="EMBL" id="BJWG01000008">
    <property type="protein sequence ID" value="GEL95320.1"/>
    <property type="molecule type" value="Genomic_DNA"/>
</dbReference>
<dbReference type="Proteomes" id="UP000321720">
    <property type="component" value="Unassembled WGS sequence"/>
</dbReference>
<keyword evidence="3" id="KW-1185">Reference proteome</keyword>
<evidence type="ECO:0000313" key="2">
    <source>
        <dbReference type="EMBL" id="GEL95320.1"/>
    </source>
</evidence>